<evidence type="ECO:0008006" key="3">
    <source>
        <dbReference type="Google" id="ProtNLM"/>
    </source>
</evidence>
<reference evidence="1" key="1">
    <citation type="submission" date="2021-01" db="EMBL/GenBank/DDBJ databases">
        <title>Whole genome shotgun sequence of Actinocatenispora rupis NBRC 107355.</title>
        <authorList>
            <person name="Komaki H."/>
            <person name="Tamura T."/>
        </authorList>
    </citation>
    <scope>NUCLEOTIDE SEQUENCE</scope>
    <source>
        <strain evidence="1">NBRC 107355</strain>
    </source>
</reference>
<accession>A0A8J3IVJ0</accession>
<evidence type="ECO:0000313" key="1">
    <source>
        <dbReference type="EMBL" id="GID10736.1"/>
    </source>
</evidence>
<dbReference type="EMBL" id="BOMB01000009">
    <property type="protein sequence ID" value="GID10736.1"/>
    <property type="molecule type" value="Genomic_DNA"/>
</dbReference>
<dbReference type="Gene3D" id="2.60.120.10">
    <property type="entry name" value="Jelly Rolls"/>
    <property type="match status" value="1"/>
</dbReference>
<dbReference type="InterPro" id="IPR011051">
    <property type="entry name" value="RmlC_Cupin_sf"/>
</dbReference>
<dbReference type="InterPro" id="IPR014710">
    <property type="entry name" value="RmlC-like_jellyroll"/>
</dbReference>
<dbReference type="SUPFAM" id="SSF51182">
    <property type="entry name" value="RmlC-like cupins"/>
    <property type="match status" value="1"/>
</dbReference>
<organism evidence="1 2">
    <name type="scientific">Actinocatenispora rupis</name>
    <dbReference type="NCBI Taxonomy" id="519421"/>
    <lineage>
        <taxon>Bacteria</taxon>
        <taxon>Bacillati</taxon>
        <taxon>Actinomycetota</taxon>
        <taxon>Actinomycetes</taxon>
        <taxon>Micromonosporales</taxon>
        <taxon>Micromonosporaceae</taxon>
        <taxon>Actinocatenispora</taxon>
    </lineage>
</organism>
<sequence length="102" mass="11240">MSDTADVELGPVGQRVMFENDRVRVWQVRLDPGQTQRLHKHEHPYVVVAVQSASNLIQTIDGQTIDAPEPAGHVVYRPAGAVHMLTNVGDTTYVGRIIELLG</sequence>
<gene>
    <name evidence="1" type="ORF">Aru02nite_16250</name>
</gene>
<name>A0A8J3IVJ0_9ACTN</name>
<dbReference type="AlphaFoldDB" id="A0A8J3IVJ0"/>
<comment type="caution">
    <text evidence="1">The sequence shown here is derived from an EMBL/GenBank/DDBJ whole genome shotgun (WGS) entry which is preliminary data.</text>
</comment>
<proteinExistence type="predicted"/>
<dbReference type="Proteomes" id="UP000612808">
    <property type="component" value="Unassembled WGS sequence"/>
</dbReference>
<protein>
    <recommendedName>
        <fullName evidence="3">Cupin</fullName>
    </recommendedName>
</protein>
<keyword evidence="2" id="KW-1185">Reference proteome</keyword>
<evidence type="ECO:0000313" key="2">
    <source>
        <dbReference type="Proteomes" id="UP000612808"/>
    </source>
</evidence>